<protein>
    <submittedName>
        <fullName evidence="2">Uncharacterized protein</fullName>
    </submittedName>
</protein>
<name>A0A916U7V3_9HYPH</name>
<feature type="region of interest" description="Disordered" evidence="1">
    <location>
        <begin position="1"/>
        <end position="23"/>
    </location>
</feature>
<gene>
    <name evidence="2" type="ORF">GCM10010994_19760</name>
</gene>
<keyword evidence="3" id="KW-1185">Reference proteome</keyword>
<evidence type="ECO:0000313" key="2">
    <source>
        <dbReference type="EMBL" id="GGC61257.1"/>
    </source>
</evidence>
<reference evidence="2" key="2">
    <citation type="submission" date="2020-09" db="EMBL/GenBank/DDBJ databases">
        <authorList>
            <person name="Sun Q."/>
            <person name="Zhou Y."/>
        </authorList>
    </citation>
    <scope>NUCLEOTIDE SEQUENCE</scope>
    <source>
        <strain evidence="2">CGMCC 1.12919</strain>
    </source>
</reference>
<dbReference type="Proteomes" id="UP000637002">
    <property type="component" value="Unassembled WGS sequence"/>
</dbReference>
<organism evidence="2 3">
    <name type="scientific">Chelatococcus reniformis</name>
    <dbReference type="NCBI Taxonomy" id="1494448"/>
    <lineage>
        <taxon>Bacteria</taxon>
        <taxon>Pseudomonadati</taxon>
        <taxon>Pseudomonadota</taxon>
        <taxon>Alphaproteobacteria</taxon>
        <taxon>Hyphomicrobiales</taxon>
        <taxon>Chelatococcaceae</taxon>
        <taxon>Chelatococcus</taxon>
    </lineage>
</organism>
<accession>A0A916U7V3</accession>
<evidence type="ECO:0000256" key="1">
    <source>
        <dbReference type="SAM" id="MobiDB-lite"/>
    </source>
</evidence>
<dbReference type="RefSeq" id="WP_244641900.1">
    <property type="nucleotide sequence ID" value="NZ_BMGG01000003.1"/>
</dbReference>
<sequence length="82" mass="9333">MSKTPVERFEERRPPDARADLLPTEGYSVEVDGKLKAQYPAPEIAFDAGIEIKRKFPFVQVRIYDAKERTRTPVDLPKANDG</sequence>
<evidence type="ECO:0000313" key="3">
    <source>
        <dbReference type="Proteomes" id="UP000637002"/>
    </source>
</evidence>
<comment type="caution">
    <text evidence="2">The sequence shown here is derived from an EMBL/GenBank/DDBJ whole genome shotgun (WGS) entry which is preliminary data.</text>
</comment>
<feature type="compositionally biased region" description="Basic and acidic residues" evidence="1">
    <location>
        <begin position="1"/>
        <end position="19"/>
    </location>
</feature>
<reference evidence="2" key="1">
    <citation type="journal article" date="2014" name="Int. J. Syst. Evol. Microbiol.">
        <title>Complete genome sequence of Corynebacterium casei LMG S-19264T (=DSM 44701T), isolated from a smear-ripened cheese.</title>
        <authorList>
            <consortium name="US DOE Joint Genome Institute (JGI-PGF)"/>
            <person name="Walter F."/>
            <person name="Albersmeier A."/>
            <person name="Kalinowski J."/>
            <person name="Ruckert C."/>
        </authorList>
    </citation>
    <scope>NUCLEOTIDE SEQUENCE</scope>
    <source>
        <strain evidence="2">CGMCC 1.12919</strain>
    </source>
</reference>
<dbReference type="EMBL" id="BMGG01000003">
    <property type="protein sequence ID" value="GGC61257.1"/>
    <property type="molecule type" value="Genomic_DNA"/>
</dbReference>
<dbReference type="AlphaFoldDB" id="A0A916U7V3"/>
<proteinExistence type="predicted"/>